<comment type="caution">
    <text evidence="7">The sequence shown here is derived from an EMBL/GenBank/DDBJ whole genome shotgun (WGS) entry which is preliminary data.</text>
</comment>
<evidence type="ECO:0000256" key="2">
    <source>
        <dbReference type="ARBA" id="ARBA00022475"/>
    </source>
</evidence>
<evidence type="ECO:0000256" key="5">
    <source>
        <dbReference type="ARBA" id="ARBA00023136"/>
    </source>
</evidence>
<proteinExistence type="predicted"/>
<dbReference type="InterPro" id="IPR050367">
    <property type="entry name" value="APC_superfamily"/>
</dbReference>
<dbReference type="PIRSF" id="PIRSF006060">
    <property type="entry name" value="AA_transporter"/>
    <property type="match status" value="1"/>
</dbReference>
<keyword evidence="3 6" id="KW-0812">Transmembrane</keyword>
<dbReference type="Gene3D" id="1.20.1740.10">
    <property type="entry name" value="Amino acid/polyamine transporter I"/>
    <property type="match status" value="1"/>
</dbReference>
<evidence type="ECO:0000313" key="7">
    <source>
        <dbReference type="EMBL" id="GAA0742347.1"/>
    </source>
</evidence>
<dbReference type="InterPro" id="IPR002293">
    <property type="entry name" value="AA/rel_permease1"/>
</dbReference>
<organism evidence="7 8">
    <name type="scientific">Gaetbulibacter jejuensis</name>
    <dbReference type="NCBI Taxonomy" id="584607"/>
    <lineage>
        <taxon>Bacteria</taxon>
        <taxon>Pseudomonadati</taxon>
        <taxon>Bacteroidota</taxon>
        <taxon>Flavobacteriia</taxon>
        <taxon>Flavobacteriales</taxon>
        <taxon>Flavobacteriaceae</taxon>
        <taxon>Gaetbulibacter</taxon>
    </lineage>
</organism>
<evidence type="ECO:0000256" key="6">
    <source>
        <dbReference type="SAM" id="Phobius"/>
    </source>
</evidence>
<sequence>MIKKDEGLKRSIGVFGLSANIMNIMIGAGIFALPAVIAGIMGSASIFSYIFCGILIALIVLCFAEAGSKVNNTGGPYTYIETAFGDYAGFLAGIFASGSNILASAAVANALLNIIATFNPLFELTSYRVLSLLIVYVLLVTINVRGIKQGIGLVKINTLLKVIPLIVLVVLGLKNISVSNLHIETLPTLDQLGESSLILFFAFLGCETGLIVGGEIKNPKRTIPRSIFLSIGSVVVLYILIQTVSQGVLGTDLVNHKATPLAETAKISMGTFGYVLLTIGAAVSMFGMVSGDLLNSPRVIYALARDKVIPIKPLAKIHPKFATPYIAIIVHGFLVFLFASTGSFEQLVIIATSSILLLYLGVALSVIKLRKTKKSEAGEFKIPGGLTVPILSIGIIIYFLSNLSNKEMIATAVFIGLLSAIFFVIRFIKRKKTD</sequence>
<dbReference type="Pfam" id="PF13520">
    <property type="entry name" value="AA_permease_2"/>
    <property type="match status" value="1"/>
</dbReference>
<feature type="transmembrane region" description="Helical" evidence="6">
    <location>
        <begin position="228"/>
        <end position="249"/>
    </location>
</feature>
<evidence type="ECO:0000256" key="3">
    <source>
        <dbReference type="ARBA" id="ARBA00022692"/>
    </source>
</evidence>
<evidence type="ECO:0000256" key="4">
    <source>
        <dbReference type="ARBA" id="ARBA00022989"/>
    </source>
</evidence>
<comment type="subcellular location">
    <subcellularLocation>
        <location evidence="1">Cell membrane</location>
        <topology evidence="1">Multi-pass membrane protein</topology>
    </subcellularLocation>
</comment>
<feature type="transmembrane region" description="Helical" evidence="6">
    <location>
        <begin position="407"/>
        <end position="428"/>
    </location>
</feature>
<keyword evidence="5 6" id="KW-0472">Membrane</keyword>
<keyword evidence="8" id="KW-1185">Reference proteome</keyword>
<feature type="transmembrane region" description="Helical" evidence="6">
    <location>
        <begin position="127"/>
        <end position="147"/>
    </location>
</feature>
<feature type="transmembrane region" description="Helical" evidence="6">
    <location>
        <begin position="159"/>
        <end position="177"/>
    </location>
</feature>
<feature type="transmembrane region" description="Helical" evidence="6">
    <location>
        <begin position="12"/>
        <end position="40"/>
    </location>
</feature>
<feature type="transmembrane region" description="Helical" evidence="6">
    <location>
        <begin position="87"/>
        <end position="115"/>
    </location>
</feature>
<name>A0ABN1JLM5_9FLAO</name>
<keyword evidence="4 6" id="KW-1133">Transmembrane helix</keyword>
<dbReference type="RefSeq" id="WP_343796998.1">
    <property type="nucleotide sequence ID" value="NZ_BAAAGF010000002.1"/>
</dbReference>
<protein>
    <submittedName>
        <fullName evidence="7">APC family permease</fullName>
    </submittedName>
</protein>
<accession>A0ABN1JLM5</accession>
<reference evidence="7 8" key="1">
    <citation type="journal article" date="2019" name="Int. J. Syst. Evol. Microbiol.">
        <title>The Global Catalogue of Microorganisms (GCM) 10K type strain sequencing project: providing services to taxonomists for standard genome sequencing and annotation.</title>
        <authorList>
            <consortium name="The Broad Institute Genomics Platform"/>
            <consortium name="The Broad Institute Genome Sequencing Center for Infectious Disease"/>
            <person name="Wu L."/>
            <person name="Ma J."/>
        </authorList>
    </citation>
    <scope>NUCLEOTIDE SEQUENCE [LARGE SCALE GENOMIC DNA]</scope>
    <source>
        <strain evidence="7 8">JCM 15976</strain>
    </source>
</reference>
<feature type="transmembrane region" description="Helical" evidence="6">
    <location>
        <begin position="382"/>
        <end position="401"/>
    </location>
</feature>
<feature type="transmembrane region" description="Helical" evidence="6">
    <location>
        <begin position="321"/>
        <end position="341"/>
    </location>
</feature>
<feature type="transmembrane region" description="Helical" evidence="6">
    <location>
        <begin position="197"/>
        <end position="216"/>
    </location>
</feature>
<dbReference type="Proteomes" id="UP001500736">
    <property type="component" value="Unassembled WGS sequence"/>
</dbReference>
<feature type="transmembrane region" description="Helical" evidence="6">
    <location>
        <begin position="269"/>
        <end position="289"/>
    </location>
</feature>
<evidence type="ECO:0000313" key="8">
    <source>
        <dbReference type="Proteomes" id="UP001500736"/>
    </source>
</evidence>
<evidence type="ECO:0000256" key="1">
    <source>
        <dbReference type="ARBA" id="ARBA00004651"/>
    </source>
</evidence>
<dbReference type="PANTHER" id="PTHR42770:SF7">
    <property type="entry name" value="MEMBRANE PROTEIN"/>
    <property type="match status" value="1"/>
</dbReference>
<gene>
    <name evidence="7" type="ORF">GCM10009431_14260</name>
</gene>
<dbReference type="EMBL" id="BAAAGF010000002">
    <property type="protein sequence ID" value="GAA0742347.1"/>
    <property type="molecule type" value="Genomic_DNA"/>
</dbReference>
<feature type="transmembrane region" description="Helical" evidence="6">
    <location>
        <begin position="347"/>
        <end position="370"/>
    </location>
</feature>
<dbReference type="PANTHER" id="PTHR42770">
    <property type="entry name" value="AMINO ACID TRANSPORTER-RELATED"/>
    <property type="match status" value="1"/>
</dbReference>
<feature type="transmembrane region" description="Helical" evidence="6">
    <location>
        <begin position="46"/>
        <end position="66"/>
    </location>
</feature>
<keyword evidence="2" id="KW-1003">Cell membrane</keyword>